<evidence type="ECO:0000256" key="5">
    <source>
        <dbReference type="ARBA" id="ARBA00022679"/>
    </source>
</evidence>
<evidence type="ECO:0000256" key="8">
    <source>
        <dbReference type="ARBA" id="ARBA00022777"/>
    </source>
</evidence>
<dbReference type="Proteomes" id="UP000193144">
    <property type="component" value="Unassembled WGS sequence"/>
</dbReference>
<comment type="cofactor">
    <cofactor evidence="1 12">
        <name>Mg(2+)</name>
        <dbReference type="ChEBI" id="CHEBI:18420"/>
    </cofactor>
</comment>
<comment type="similarity">
    <text evidence="3 12">Belongs to the carbohydrate kinase PfkB family.</text>
</comment>
<comment type="pathway">
    <text evidence="2 12">Purine metabolism; AMP biosynthesis via salvage pathway; AMP from adenosine: step 1/1.</text>
</comment>
<dbReference type="Pfam" id="PF00294">
    <property type="entry name" value="PfkB"/>
    <property type="match status" value="1"/>
</dbReference>
<evidence type="ECO:0000256" key="11">
    <source>
        <dbReference type="PIRSR" id="PIRSR601805-1"/>
    </source>
</evidence>
<dbReference type="SUPFAM" id="SSF53613">
    <property type="entry name" value="Ribokinase-like"/>
    <property type="match status" value="1"/>
</dbReference>
<evidence type="ECO:0000256" key="12">
    <source>
        <dbReference type="RuleBase" id="RU368116"/>
    </source>
</evidence>
<gene>
    <name evidence="14" type="ORF">BCR34DRAFT_597766</name>
</gene>
<dbReference type="PANTHER" id="PTHR45769">
    <property type="entry name" value="ADENOSINE KINASE"/>
    <property type="match status" value="1"/>
</dbReference>
<dbReference type="EC" id="2.7.1.20" evidence="4 12"/>
<dbReference type="UniPathway" id="UPA00588">
    <property type="reaction ID" value="UER00659"/>
</dbReference>
<organism evidence="14 15">
    <name type="scientific">Clohesyomyces aquaticus</name>
    <dbReference type="NCBI Taxonomy" id="1231657"/>
    <lineage>
        <taxon>Eukaryota</taxon>
        <taxon>Fungi</taxon>
        <taxon>Dikarya</taxon>
        <taxon>Ascomycota</taxon>
        <taxon>Pezizomycotina</taxon>
        <taxon>Dothideomycetes</taxon>
        <taxon>Pleosporomycetidae</taxon>
        <taxon>Pleosporales</taxon>
        <taxon>Lindgomycetaceae</taxon>
        <taxon>Clohesyomyces</taxon>
    </lineage>
</organism>
<evidence type="ECO:0000256" key="10">
    <source>
        <dbReference type="ARBA" id="ARBA00022842"/>
    </source>
</evidence>
<evidence type="ECO:0000259" key="13">
    <source>
        <dbReference type="Pfam" id="PF00294"/>
    </source>
</evidence>
<dbReference type="InterPro" id="IPR002173">
    <property type="entry name" value="Carboh/pur_kinase_PfkB_CS"/>
</dbReference>
<dbReference type="GO" id="GO:0005634">
    <property type="term" value="C:nucleus"/>
    <property type="evidence" value="ECO:0007669"/>
    <property type="project" value="TreeGrafter"/>
</dbReference>
<evidence type="ECO:0000313" key="14">
    <source>
        <dbReference type="EMBL" id="ORY16490.1"/>
    </source>
</evidence>
<dbReference type="CDD" id="cd01168">
    <property type="entry name" value="adenosine_kinase"/>
    <property type="match status" value="1"/>
</dbReference>
<evidence type="ECO:0000256" key="1">
    <source>
        <dbReference type="ARBA" id="ARBA00001946"/>
    </source>
</evidence>
<keyword evidence="7 12" id="KW-0547">Nucleotide-binding</keyword>
<evidence type="ECO:0000256" key="2">
    <source>
        <dbReference type="ARBA" id="ARBA00004801"/>
    </source>
</evidence>
<protein>
    <recommendedName>
        <fullName evidence="4 12">Adenosine kinase</fullName>
        <shortName evidence="12">AK</shortName>
        <ecNumber evidence="4 12">2.7.1.20</ecNumber>
    </recommendedName>
    <alternativeName>
        <fullName evidence="12">Adenosine 5'-phosphotransferase</fullName>
    </alternativeName>
</protein>
<dbReference type="STRING" id="1231657.A0A1Y2A254"/>
<dbReference type="GO" id="GO:0006166">
    <property type="term" value="P:purine ribonucleoside salvage"/>
    <property type="evidence" value="ECO:0007669"/>
    <property type="project" value="UniProtKB-KW"/>
</dbReference>
<accession>A0A1Y2A254</accession>
<dbReference type="FunFam" id="3.40.1190.20:FF:000014">
    <property type="entry name" value="ADO1p Adenosine kinase"/>
    <property type="match status" value="1"/>
</dbReference>
<dbReference type="PRINTS" id="PR00989">
    <property type="entry name" value="ADENOKINASE"/>
</dbReference>
<dbReference type="PANTHER" id="PTHR45769:SF3">
    <property type="entry name" value="ADENOSINE KINASE"/>
    <property type="match status" value="1"/>
</dbReference>
<evidence type="ECO:0000256" key="7">
    <source>
        <dbReference type="ARBA" id="ARBA00022741"/>
    </source>
</evidence>
<keyword evidence="8 12" id="KW-0418">Kinase</keyword>
<name>A0A1Y2A254_9PLEO</name>
<dbReference type="GO" id="GO:0005524">
    <property type="term" value="F:ATP binding"/>
    <property type="evidence" value="ECO:0007669"/>
    <property type="project" value="UniProtKB-UniRule"/>
</dbReference>
<keyword evidence="15" id="KW-1185">Reference proteome</keyword>
<dbReference type="Gene3D" id="3.30.1110.10">
    <property type="match status" value="1"/>
</dbReference>
<dbReference type="Gene3D" id="3.40.1190.20">
    <property type="match status" value="1"/>
</dbReference>
<keyword evidence="9 12" id="KW-0067">ATP-binding</keyword>
<dbReference type="AlphaFoldDB" id="A0A1Y2A254"/>
<evidence type="ECO:0000256" key="3">
    <source>
        <dbReference type="ARBA" id="ARBA00010688"/>
    </source>
</evidence>
<sequence length="350" mass="37883">MASTRGNFELLCLENPLLDIQGVADEKLLEKYGLKANDAILAEEKHMGLYEDLIQNHDAKLIAGGAAQNTARGAQYILPPSSVVYVGCIGKDSYGETLKDICAKAGVRVEYRYDDEQPTGRCGVVITGHNRSLCTDLAAANCYKLDHLKSPEIWNLVEQAKVYYVGGFHLTVCVPAILALAEEAASKDKVFIMNLSAPFIPQFFKDALDSTSPYWDILIGNETEAAAYAESHVLATKDVKEIAKSIAKLPKKNNKRPRTVIITQGTDPTIAVTTKEGGEVEVKEVPVHAIEKTAINDTNGAGDAFAGGFVAGIVQGKPLETAIDMGQWLARLSIQELGPSYPDPKQTYPS</sequence>
<dbReference type="EMBL" id="MCFA01000018">
    <property type="protein sequence ID" value="ORY16490.1"/>
    <property type="molecule type" value="Genomic_DNA"/>
</dbReference>
<dbReference type="PROSITE" id="PS00584">
    <property type="entry name" value="PFKB_KINASES_2"/>
    <property type="match status" value="1"/>
</dbReference>
<dbReference type="GO" id="GO:0004001">
    <property type="term" value="F:adenosine kinase activity"/>
    <property type="evidence" value="ECO:0007669"/>
    <property type="project" value="UniProtKB-UniRule"/>
</dbReference>
<comment type="caution">
    <text evidence="14">The sequence shown here is derived from an EMBL/GenBank/DDBJ whole genome shotgun (WGS) entry which is preliminary data.</text>
</comment>
<dbReference type="FunFam" id="3.30.1110.10:FF:000001">
    <property type="entry name" value="Adenosine kinase a"/>
    <property type="match status" value="1"/>
</dbReference>
<dbReference type="GO" id="GO:0005829">
    <property type="term" value="C:cytosol"/>
    <property type="evidence" value="ECO:0007669"/>
    <property type="project" value="TreeGrafter"/>
</dbReference>
<keyword evidence="5 12" id="KW-0808">Transferase</keyword>
<keyword evidence="10 12" id="KW-0460">Magnesium</keyword>
<dbReference type="InterPro" id="IPR011611">
    <property type="entry name" value="PfkB_dom"/>
</dbReference>
<comment type="function">
    <text evidence="12">ATP dependent phosphorylation of adenosine and other related nucleoside analogs to monophosphate derivatives.</text>
</comment>
<evidence type="ECO:0000256" key="4">
    <source>
        <dbReference type="ARBA" id="ARBA00012119"/>
    </source>
</evidence>
<proteinExistence type="inferred from homology"/>
<feature type="active site" description="Proton acceptor" evidence="11">
    <location>
        <position position="303"/>
    </location>
</feature>
<comment type="catalytic activity">
    <reaction evidence="12">
        <text>adenosine + ATP = AMP + ADP + H(+)</text>
        <dbReference type="Rhea" id="RHEA:20824"/>
        <dbReference type="ChEBI" id="CHEBI:15378"/>
        <dbReference type="ChEBI" id="CHEBI:16335"/>
        <dbReference type="ChEBI" id="CHEBI:30616"/>
        <dbReference type="ChEBI" id="CHEBI:456215"/>
        <dbReference type="ChEBI" id="CHEBI:456216"/>
        <dbReference type="EC" id="2.7.1.20"/>
    </reaction>
</comment>
<evidence type="ECO:0000313" key="15">
    <source>
        <dbReference type="Proteomes" id="UP000193144"/>
    </source>
</evidence>
<keyword evidence="6 12" id="KW-0660">Purine salvage</keyword>
<evidence type="ECO:0000256" key="6">
    <source>
        <dbReference type="ARBA" id="ARBA00022726"/>
    </source>
</evidence>
<dbReference type="GO" id="GO:0006144">
    <property type="term" value="P:purine nucleobase metabolic process"/>
    <property type="evidence" value="ECO:0007669"/>
    <property type="project" value="TreeGrafter"/>
</dbReference>
<feature type="domain" description="Carbohydrate kinase PfkB" evidence="13">
    <location>
        <begin position="28"/>
        <end position="345"/>
    </location>
</feature>
<evidence type="ECO:0000256" key="9">
    <source>
        <dbReference type="ARBA" id="ARBA00022840"/>
    </source>
</evidence>
<dbReference type="InterPro" id="IPR001805">
    <property type="entry name" value="Adenokinase"/>
</dbReference>
<dbReference type="OrthoDB" id="432447at2759"/>
<dbReference type="GO" id="GO:0044209">
    <property type="term" value="P:AMP salvage"/>
    <property type="evidence" value="ECO:0007669"/>
    <property type="project" value="UniProtKB-UniRule"/>
</dbReference>
<dbReference type="InterPro" id="IPR029056">
    <property type="entry name" value="Ribokinase-like"/>
</dbReference>
<reference evidence="14 15" key="1">
    <citation type="submission" date="2016-07" db="EMBL/GenBank/DDBJ databases">
        <title>Pervasive Adenine N6-methylation of Active Genes in Fungi.</title>
        <authorList>
            <consortium name="DOE Joint Genome Institute"/>
            <person name="Mondo S.J."/>
            <person name="Dannebaum R.O."/>
            <person name="Kuo R.C."/>
            <person name="Labutti K."/>
            <person name="Haridas S."/>
            <person name="Kuo A."/>
            <person name="Salamov A."/>
            <person name="Ahrendt S.R."/>
            <person name="Lipzen A."/>
            <person name="Sullivan W."/>
            <person name="Andreopoulos W.B."/>
            <person name="Clum A."/>
            <person name="Lindquist E."/>
            <person name="Daum C."/>
            <person name="Ramamoorthy G.K."/>
            <person name="Gryganskyi A."/>
            <person name="Culley D."/>
            <person name="Magnuson J.K."/>
            <person name="James T.Y."/>
            <person name="O'Malley M.A."/>
            <person name="Stajich J.E."/>
            <person name="Spatafora J.W."/>
            <person name="Visel A."/>
            <person name="Grigoriev I.V."/>
        </authorList>
    </citation>
    <scope>NUCLEOTIDE SEQUENCE [LARGE SCALE GENOMIC DNA]</scope>
    <source>
        <strain evidence="14 15">CBS 115471</strain>
    </source>
</reference>